<dbReference type="InterPro" id="IPR032675">
    <property type="entry name" value="LRR_dom_sf"/>
</dbReference>
<feature type="compositionally biased region" description="Acidic residues" evidence="1">
    <location>
        <begin position="62"/>
        <end position="80"/>
    </location>
</feature>
<proteinExistence type="predicted"/>
<keyword evidence="3" id="KW-1185">Reference proteome</keyword>
<reference evidence="2" key="1">
    <citation type="journal article" date="2020" name="Phytopathology">
        <title>Genome Sequence Resources of Colletotrichum truncatum, C. plurivorum, C. musicola, and C. sojae: Four Species Pathogenic to Soybean (Glycine max).</title>
        <authorList>
            <person name="Rogerio F."/>
            <person name="Boufleur T.R."/>
            <person name="Ciampi-Guillardi M."/>
            <person name="Sukno S.A."/>
            <person name="Thon M.R."/>
            <person name="Massola Junior N.S."/>
            <person name="Baroncelli R."/>
        </authorList>
    </citation>
    <scope>NUCLEOTIDE SEQUENCE</scope>
    <source>
        <strain evidence="2">LFN0074</strain>
    </source>
</reference>
<protein>
    <submittedName>
        <fullName evidence="2">Uncharacterized protein</fullName>
    </submittedName>
</protein>
<name>A0A8H6MXW1_9PEZI</name>
<accession>A0A8H6MXW1</accession>
<organism evidence="2 3">
    <name type="scientific">Colletotrichum musicola</name>
    <dbReference type="NCBI Taxonomy" id="2175873"/>
    <lineage>
        <taxon>Eukaryota</taxon>
        <taxon>Fungi</taxon>
        <taxon>Dikarya</taxon>
        <taxon>Ascomycota</taxon>
        <taxon>Pezizomycotina</taxon>
        <taxon>Sordariomycetes</taxon>
        <taxon>Hypocreomycetidae</taxon>
        <taxon>Glomerellales</taxon>
        <taxon>Glomerellaceae</taxon>
        <taxon>Colletotrichum</taxon>
        <taxon>Colletotrichum orchidearum species complex</taxon>
    </lineage>
</organism>
<gene>
    <name evidence="2" type="ORF">CMUS01_12920</name>
</gene>
<sequence>MLGVLQIGSCIIAQLSDTPTEIILNIASFLQPGVSPSIILRSWDGEENERREKDSNTVKDSVEDEADGQADDENDEEDERIDIPILSDDQSLSIRSFARTNKRCHQAVTGESYRSVSITGRAVPQKVMSLLRLASENLLIRNSVRQICLWLTPDTYNEPCIPHDDLPFLRLNAFWRKMHYVFRYKTTAVDGSFSDFAGTSVLVGQSGGYQGFFRLSTDQQSMLETAVYRFAPEAFLLLSFPNLEDLGLSLSADLLGLILRVLLESPVRLSALRSLTLSALPCLREPLEEELDLQIHDMERLLQVAPGITDLFIRGFDFLALSSDSLTSLGLRDICIEPNTLMMIMSGCRNLARFTFTAFRPTPGPLDPSELVLALVPRADTLRTIWVNVTSGVSDTRYVETDTEILIHSLRQFTKLENLWLDLGTFAPHHVFNPEGLDGLADATDEDRNEDWNWGNALLRTLPASLKRLHIWYSCMDRLYSDLEWLALHNTNLREVAFEMPSSGHYLYDLFENAGIKALRRVDDEPVMW</sequence>
<dbReference type="Gene3D" id="3.80.10.10">
    <property type="entry name" value="Ribonuclease Inhibitor"/>
    <property type="match status" value="1"/>
</dbReference>
<dbReference type="OrthoDB" id="4802409at2759"/>
<evidence type="ECO:0000256" key="1">
    <source>
        <dbReference type="SAM" id="MobiDB-lite"/>
    </source>
</evidence>
<dbReference type="AlphaFoldDB" id="A0A8H6MXW1"/>
<evidence type="ECO:0000313" key="2">
    <source>
        <dbReference type="EMBL" id="KAF6813062.1"/>
    </source>
</evidence>
<evidence type="ECO:0000313" key="3">
    <source>
        <dbReference type="Proteomes" id="UP000639643"/>
    </source>
</evidence>
<dbReference type="SUPFAM" id="SSF52047">
    <property type="entry name" value="RNI-like"/>
    <property type="match status" value="1"/>
</dbReference>
<feature type="region of interest" description="Disordered" evidence="1">
    <location>
        <begin position="45"/>
        <end position="80"/>
    </location>
</feature>
<dbReference type="EMBL" id="WIGM01000768">
    <property type="protein sequence ID" value="KAF6813062.1"/>
    <property type="molecule type" value="Genomic_DNA"/>
</dbReference>
<dbReference type="Proteomes" id="UP000639643">
    <property type="component" value="Unassembled WGS sequence"/>
</dbReference>
<feature type="compositionally biased region" description="Basic and acidic residues" evidence="1">
    <location>
        <begin position="48"/>
        <end position="61"/>
    </location>
</feature>
<comment type="caution">
    <text evidence="2">The sequence shown here is derived from an EMBL/GenBank/DDBJ whole genome shotgun (WGS) entry which is preliminary data.</text>
</comment>